<dbReference type="Pfam" id="PF04511">
    <property type="entry name" value="DER1"/>
    <property type="match status" value="1"/>
</dbReference>
<accession>A0A699YPW8</accession>
<evidence type="ECO:0000256" key="6">
    <source>
        <dbReference type="ARBA" id="ARBA00023136"/>
    </source>
</evidence>
<name>A0A699YPW8_HAELA</name>
<comment type="subcellular location">
    <subcellularLocation>
        <location evidence="1">Endoplasmic reticulum membrane</location>
        <topology evidence="1">Multi-pass membrane protein</topology>
    </subcellularLocation>
</comment>
<dbReference type="EMBL" id="BLLF01000493">
    <property type="protein sequence ID" value="GFH12347.1"/>
    <property type="molecule type" value="Genomic_DNA"/>
</dbReference>
<evidence type="ECO:0000256" key="7">
    <source>
        <dbReference type="SAM" id="Phobius"/>
    </source>
</evidence>
<gene>
    <name evidence="8" type="ORF">HaLaN_08011</name>
</gene>
<evidence type="ECO:0000256" key="5">
    <source>
        <dbReference type="ARBA" id="ARBA00022989"/>
    </source>
</evidence>
<keyword evidence="4" id="KW-0256">Endoplasmic reticulum</keyword>
<comment type="similarity">
    <text evidence="2">Belongs to the derlin family.</text>
</comment>
<comment type="caution">
    <text evidence="8">The sequence shown here is derived from an EMBL/GenBank/DDBJ whole genome shotgun (WGS) entry which is preliminary data.</text>
</comment>
<keyword evidence="5 7" id="KW-1133">Transmembrane helix</keyword>
<dbReference type="AlphaFoldDB" id="A0A699YPW8"/>
<dbReference type="GO" id="GO:0005789">
    <property type="term" value="C:endoplasmic reticulum membrane"/>
    <property type="evidence" value="ECO:0007669"/>
    <property type="project" value="UniProtKB-SubCell"/>
</dbReference>
<dbReference type="GO" id="GO:0006950">
    <property type="term" value="P:response to stress"/>
    <property type="evidence" value="ECO:0007669"/>
    <property type="project" value="UniProtKB-ARBA"/>
</dbReference>
<keyword evidence="3 7" id="KW-0812">Transmembrane</keyword>
<evidence type="ECO:0000256" key="2">
    <source>
        <dbReference type="ARBA" id="ARBA00008917"/>
    </source>
</evidence>
<evidence type="ECO:0000313" key="8">
    <source>
        <dbReference type="EMBL" id="GFH12347.1"/>
    </source>
</evidence>
<keyword evidence="6 7" id="KW-0472">Membrane</keyword>
<feature type="non-terminal residue" evidence="8">
    <location>
        <position position="68"/>
    </location>
</feature>
<dbReference type="InterPro" id="IPR007599">
    <property type="entry name" value="DER1"/>
</dbReference>
<evidence type="ECO:0000313" key="9">
    <source>
        <dbReference type="Proteomes" id="UP000485058"/>
    </source>
</evidence>
<keyword evidence="9" id="KW-1185">Reference proteome</keyword>
<evidence type="ECO:0000256" key="4">
    <source>
        <dbReference type="ARBA" id="ARBA00022824"/>
    </source>
</evidence>
<organism evidence="8 9">
    <name type="scientific">Haematococcus lacustris</name>
    <name type="common">Green alga</name>
    <name type="synonym">Haematococcus pluvialis</name>
    <dbReference type="NCBI Taxonomy" id="44745"/>
    <lineage>
        <taxon>Eukaryota</taxon>
        <taxon>Viridiplantae</taxon>
        <taxon>Chlorophyta</taxon>
        <taxon>core chlorophytes</taxon>
        <taxon>Chlorophyceae</taxon>
        <taxon>CS clade</taxon>
        <taxon>Chlamydomonadales</taxon>
        <taxon>Haematococcaceae</taxon>
        <taxon>Haematococcus</taxon>
    </lineage>
</organism>
<evidence type="ECO:0000256" key="3">
    <source>
        <dbReference type="ARBA" id="ARBA00022692"/>
    </source>
</evidence>
<protein>
    <submittedName>
        <fullName evidence="8">Derlin</fullName>
    </submittedName>
</protein>
<dbReference type="Proteomes" id="UP000485058">
    <property type="component" value="Unassembled WGS sequence"/>
</dbReference>
<dbReference type="PANTHER" id="PTHR11009">
    <property type="entry name" value="DER1-LIKE PROTEIN, DERLIN"/>
    <property type="match status" value="1"/>
</dbReference>
<reference evidence="8 9" key="1">
    <citation type="submission" date="2020-02" db="EMBL/GenBank/DDBJ databases">
        <title>Draft genome sequence of Haematococcus lacustris strain NIES-144.</title>
        <authorList>
            <person name="Morimoto D."/>
            <person name="Nakagawa S."/>
            <person name="Yoshida T."/>
            <person name="Sawayama S."/>
        </authorList>
    </citation>
    <scope>NUCLEOTIDE SEQUENCE [LARGE SCALE GENOMIC DNA]</scope>
    <source>
        <strain evidence="8 9">NIES-144</strain>
    </source>
</reference>
<sequence length="68" mass="7684">MLSAENPSIDFVFHMFFLLKYSKSLEEGSFRGRSADFLWMLLLGAGLLTSVAPWVNVQFLGSSLTFMM</sequence>
<feature type="transmembrane region" description="Helical" evidence="7">
    <location>
        <begin position="37"/>
        <end position="60"/>
    </location>
</feature>
<proteinExistence type="inferred from homology"/>
<evidence type="ECO:0000256" key="1">
    <source>
        <dbReference type="ARBA" id="ARBA00004477"/>
    </source>
</evidence>